<reference evidence="1 2" key="2">
    <citation type="journal article" date="2018" name="Nature">
        <title>Mutant phenotypes for thousands of bacterial genes of unknown function.</title>
        <authorList>
            <person name="Price M.N."/>
            <person name="Wetmore K.M."/>
            <person name="Waters R.J."/>
            <person name="Callaghan M."/>
            <person name="Ray J."/>
            <person name="Liu H."/>
            <person name="Kuehl J.V."/>
            <person name="Melnyk R.A."/>
            <person name="Lamson J.S."/>
            <person name="Suh Y."/>
            <person name="Carlson H.K."/>
            <person name="Esquivel Z."/>
            <person name="Sadeeshkumar H."/>
            <person name="Chakraborty R."/>
            <person name="Zane G.M."/>
            <person name="Rubin B.E."/>
            <person name="Wall J.D."/>
            <person name="Visel A."/>
            <person name="Bristow J."/>
            <person name="Blow M.J."/>
            <person name="Arkin A.P."/>
            <person name="Deutschbauer A.M."/>
        </authorList>
    </citation>
    <scope>NUCLEOTIDE SEQUENCE [LARGE SCALE GENOMIC DNA]</scope>
    <source>
        <strain evidence="1 2">FW300-N1B4</strain>
    </source>
</reference>
<sequence length="95" mass="10756">MESVPVLDMHKAAEWAMDAVKRADLIQVVGRMSDRQVKIFEELLGNMEVDSELSYRFVPDSARAELEAAIEAKNAEILAARTLVEAERRRREIGL</sequence>
<organism evidence="1 2">
    <name type="scientific">Pseudomonas fluorescens</name>
    <dbReference type="NCBI Taxonomy" id="294"/>
    <lineage>
        <taxon>Bacteria</taxon>
        <taxon>Pseudomonadati</taxon>
        <taxon>Pseudomonadota</taxon>
        <taxon>Gammaproteobacteria</taxon>
        <taxon>Pseudomonadales</taxon>
        <taxon>Pseudomonadaceae</taxon>
        <taxon>Pseudomonas</taxon>
    </lineage>
</organism>
<protein>
    <submittedName>
        <fullName evidence="1">Uncharacterized protein</fullName>
    </submittedName>
</protein>
<dbReference type="EMBL" id="LUKJ01000002">
    <property type="protein sequence ID" value="KZN20544.1"/>
    <property type="molecule type" value="Genomic_DNA"/>
</dbReference>
<dbReference type="Proteomes" id="UP000076489">
    <property type="component" value="Unassembled WGS sequence"/>
</dbReference>
<evidence type="ECO:0000313" key="2">
    <source>
        <dbReference type="Proteomes" id="UP000076489"/>
    </source>
</evidence>
<proteinExistence type="predicted"/>
<dbReference type="AlphaFoldDB" id="A0A166QMS2"/>
<accession>A0A166QMS2</accession>
<name>A0A166QMS2_PSEFL</name>
<evidence type="ECO:0000313" key="1">
    <source>
        <dbReference type="EMBL" id="KZN20544.1"/>
    </source>
</evidence>
<gene>
    <name evidence="1" type="ORF">A1D17_03105</name>
</gene>
<reference evidence="2" key="1">
    <citation type="submission" date="2016-03" db="EMBL/GenBank/DDBJ databases">
        <authorList>
            <person name="Ray J."/>
            <person name="Price M."/>
            <person name="Deutschbauer A."/>
        </authorList>
    </citation>
    <scope>NUCLEOTIDE SEQUENCE [LARGE SCALE GENOMIC DNA]</scope>
    <source>
        <strain evidence="2">FW300-N1B4</strain>
    </source>
</reference>
<comment type="caution">
    <text evidence="1">The sequence shown here is derived from an EMBL/GenBank/DDBJ whole genome shotgun (WGS) entry which is preliminary data.</text>
</comment>
<dbReference type="RefSeq" id="WP_063340592.1">
    <property type="nucleotide sequence ID" value="NZ_LUKJ01000002.1"/>
</dbReference>